<evidence type="ECO:0000256" key="1">
    <source>
        <dbReference type="SAM" id="Coils"/>
    </source>
</evidence>
<protein>
    <submittedName>
        <fullName evidence="3">Sugar translocase</fullName>
    </submittedName>
</protein>
<dbReference type="AlphaFoldDB" id="A0A512HL41"/>
<dbReference type="RefSeq" id="WP_147181116.1">
    <property type="nucleotide sequence ID" value="NZ_BJZP01000016.1"/>
</dbReference>
<gene>
    <name evidence="3" type="ORF">RNA01_30960</name>
</gene>
<keyword evidence="1" id="KW-0175">Coiled coil</keyword>
<feature type="domain" description="YhaN AAA" evidence="2">
    <location>
        <begin position="1"/>
        <end position="202"/>
    </location>
</feature>
<proteinExistence type="predicted"/>
<dbReference type="OrthoDB" id="9764467at2"/>
<feature type="coiled-coil region" evidence="1">
    <location>
        <begin position="177"/>
        <end position="204"/>
    </location>
</feature>
<dbReference type="InterPro" id="IPR027417">
    <property type="entry name" value="P-loop_NTPase"/>
</dbReference>
<reference evidence="3 4" key="1">
    <citation type="submission" date="2019-07" db="EMBL/GenBank/DDBJ databases">
        <title>Whole genome shotgun sequence of Rhizobium naphthalenivorans NBRC 107585.</title>
        <authorList>
            <person name="Hosoyama A."/>
            <person name="Uohara A."/>
            <person name="Ohji S."/>
            <person name="Ichikawa N."/>
        </authorList>
    </citation>
    <scope>NUCLEOTIDE SEQUENCE [LARGE SCALE GENOMIC DNA]</scope>
    <source>
        <strain evidence="3 4">NBRC 107585</strain>
    </source>
</reference>
<dbReference type="Pfam" id="PF13514">
    <property type="entry name" value="AAA_27"/>
    <property type="match status" value="1"/>
</dbReference>
<organism evidence="3 4">
    <name type="scientific">Ciceribacter naphthalenivorans</name>
    <dbReference type="NCBI Taxonomy" id="1118451"/>
    <lineage>
        <taxon>Bacteria</taxon>
        <taxon>Pseudomonadati</taxon>
        <taxon>Pseudomonadota</taxon>
        <taxon>Alphaproteobacteria</taxon>
        <taxon>Hyphomicrobiales</taxon>
        <taxon>Rhizobiaceae</taxon>
        <taxon>Ciceribacter</taxon>
    </lineage>
</organism>
<sequence length="1164" mass="127880">MRLRRLDLTRYGRFTDYAIDFGAAPPGAPDLHIVYGLNEAGKSTSLSAYLDLLYGIEERSRYNFLHAYNAMQIGGCLEFNGGTHELKRVKQRTNALLDGRGEPVPEALLSTPLAGISREAYRTMFSLDDVTLEEGGNAILQSKGDLGELLFSASAGLAGVSTTLGAISDEADTLYKKRARSTRIAELKQKLAELKTRRDEIDTLASTHAGLVAALAQAQSAYEEAIHEQGTMKARREAITRMLRARPLVGEYRRLAADLSLCTDLPRAPADWARELPKLMEEETRLSTRIAGIEADVERVRAQIEAISVDSAILALSERVGQLDKGQARFASAEEDLPKRRIALAERQANIAAVLARLGQSDCKAPEALLLPAATVGTLRDLIEIRSGVEARLATATKEMTAARATNERLEAECKGLVEEKPPTEPMSISRLITALAVIRRSDHATRLRLAERGLPELNRRFQALAQSLAHLLDHDEADGEALRALSLPEPRQVEAWRTALTALERRIGDHTQRRRELVTQQGQMQARLDALRAGGGLIDDTEASRTRSTRDNAWREHLDRLDAASAEAFETAMREDDLTTTARLAAMRDLAELRALNQELAVTSAAIARQQELLEEAGGEHQALLGEIHATLPQALIRTAQSGHASLLGRIDTITRARADAIAAWERLEEARREIEEAKADAELDRQTLAAAMGSAGLDAGFASLAEMVEGAETTVAGHTARATAREAAEKALADHKRALAERAREFEQAKTAFAEWQAGFTSALSATWFAETTSAGAVREILETLSELGPALRERDDLLRRIDTMERDQQNFAADVQAILSELGENTDPDAIASAATALAARLETARRDRDARSGKTGELERLGDERRALQQALADHSARKAGFTGFFGVETLPEVAVALEAANERARRQARLGELANLILSELPSPSIETALEQIEASDFELIEQEAAELAVRLDDLDERTRQLFADRTRATDRLDAIGGDDQVARIEAERRTVFLEIEEHAATYLRLKSGALIAGEALRAYRDKHRSSMMKRASEAFRLITRGDYVGLATQPDKDRETLIGLSLRGGSKLANEMSKGTQFQLYLALRLAGYEEFAASRPSVPFIADDIMETFDEPRSEEVLRLFGAMAKIGQVIYLTHHRHLCDLARQIVPEVRIHEIAS</sequence>
<keyword evidence="4" id="KW-1185">Reference proteome</keyword>
<feature type="coiled-coil region" evidence="1">
    <location>
        <begin position="662"/>
        <end position="693"/>
    </location>
</feature>
<evidence type="ECO:0000313" key="3">
    <source>
        <dbReference type="EMBL" id="GEO86164.1"/>
    </source>
</evidence>
<feature type="coiled-coil region" evidence="1">
    <location>
        <begin position="393"/>
        <end position="420"/>
    </location>
</feature>
<dbReference type="Gene3D" id="3.40.50.300">
    <property type="entry name" value="P-loop containing nucleotide triphosphate hydrolases"/>
    <property type="match status" value="2"/>
</dbReference>
<comment type="caution">
    <text evidence="3">The sequence shown here is derived from an EMBL/GenBank/DDBJ whole genome shotgun (WGS) entry which is preliminary data.</text>
</comment>
<dbReference type="EMBL" id="BJZP01000016">
    <property type="protein sequence ID" value="GEO86164.1"/>
    <property type="molecule type" value="Genomic_DNA"/>
</dbReference>
<dbReference type="Proteomes" id="UP000321717">
    <property type="component" value="Unassembled WGS sequence"/>
</dbReference>
<accession>A0A512HL41</accession>
<name>A0A512HL41_9HYPH</name>
<dbReference type="PANTHER" id="PTHR41259:SF1">
    <property type="entry name" value="DOUBLE-STRAND BREAK REPAIR RAD50 ATPASE, PUTATIVE-RELATED"/>
    <property type="match status" value="1"/>
</dbReference>
<dbReference type="SUPFAM" id="SSF52540">
    <property type="entry name" value="P-loop containing nucleoside triphosphate hydrolases"/>
    <property type="match status" value="1"/>
</dbReference>
<evidence type="ECO:0000313" key="4">
    <source>
        <dbReference type="Proteomes" id="UP000321717"/>
    </source>
</evidence>
<dbReference type="InterPro" id="IPR038734">
    <property type="entry name" value="YhaN_AAA"/>
</dbReference>
<dbReference type="PANTHER" id="PTHR41259">
    <property type="entry name" value="DOUBLE-STRAND BREAK REPAIR RAD50 ATPASE, PUTATIVE-RELATED"/>
    <property type="match status" value="1"/>
</dbReference>
<evidence type="ECO:0000259" key="2">
    <source>
        <dbReference type="Pfam" id="PF13514"/>
    </source>
</evidence>